<name>A0A2G1WAQ0_9BACT</name>
<protein>
    <submittedName>
        <fullName evidence="1">Uncharacterized protein</fullName>
    </submittedName>
</protein>
<evidence type="ECO:0000313" key="2">
    <source>
        <dbReference type="Proteomes" id="UP000225740"/>
    </source>
</evidence>
<dbReference type="Proteomes" id="UP000225740">
    <property type="component" value="Unassembled WGS sequence"/>
</dbReference>
<evidence type="ECO:0000313" key="1">
    <source>
        <dbReference type="EMBL" id="PHQ36122.1"/>
    </source>
</evidence>
<dbReference type="EMBL" id="NIZW01000003">
    <property type="protein sequence ID" value="PHQ36122.1"/>
    <property type="molecule type" value="Genomic_DNA"/>
</dbReference>
<dbReference type="RefSeq" id="WP_099259753.1">
    <property type="nucleotide sequence ID" value="NZ_NIZW01000003.1"/>
</dbReference>
<proteinExistence type="predicted"/>
<dbReference type="GeneID" id="90607665"/>
<gene>
    <name evidence="1" type="ORF">CEE69_05415</name>
</gene>
<reference evidence="1 2" key="1">
    <citation type="submission" date="2017-06" db="EMBL/GenBank/DDBJ databases">
        <title>Description of Rhodopirellula bahusiensis sp. nov.</title>
        <authorList>
            <person name="Kizina J."/>
            <person name="Harder J."/>
        </authorList>
    </citation>
    <scope>NUCLEOTIDE SEQUENCE [LARGE SCALE GENOMIC DNA]</scope>
    <source>
        <strain evidence="1 2">SWK21</strain>
    </source>
</reference>
<keyword evidence="2" id="KW-1185">Reference proteome</keyword>
<dbReference type="AlphaFoldDB" id="A0A2G1WAQ0"/>
<dbReference type="OrthoDB" id="9848291at2"/>
<organism evidence="1 2">
    <name type="scientific">Rhodopirellula bahusiensis</name>
    <dbReference type="NCBI Taxonomy" id="2014065"/>
    <lineage>
        <taxon>Bacteria</taxon>
        <taxon>Pseudomonadati</taxon>
        <taxon>Planctomycetota</taxon>
        <taxon>Planctomycetia</taxon>
        <taxon>Pirellulales</taxon>
        <taxon>Pirellulaceae</taxon>
        <taxon>Rhodopirellula</taxon>
    </lineage>
</organism>
<sequence>MKTHVSFKRDSTTLNNDAQPFGEDIAAAMVASFASQGLGDWSLDSLDYAFTLFAPASSRRCYVMVGLVDDVPRQWLISCDPSRGLLDWFLRKNYDAEIDTVANAIHRFLSDDSGVSEIRWHTADGWNSNPDQWTPSP</sequence>
<comment type="caution">
    <text evidence="1">The sequence shown here is derived from an EMBL/GenBank/DDBJ whole genome shotgun (WGS) entry which is preliminary data.</text>
</comment>
<accession>A0A2G1WAQ0</accession>